<sequence>MRFVIDPGHPALPGHFPGQPVVPGVVVLDRVLEAIERDAGPLAALRLPQVKFVQPLLPAEAAEIALEPLASDAGRRWRFRVLRGDMLIASGEIAAGSAP</sequence>
<comment type="caution">
    <text evidence="2">The sequence shown here is derived from an EMBL/GenBank/DDBJ whole genome shotgun (WGS) entry which is preliminary data.</text>
</comment>
<accession>A0ABT6JKS8</accession>
<proteinExistence type="predicted"/>
<reference evidence="2 3" key="1">
    <citation type="submission" date="2023-04" db="EMBL/GenBank/DDBJ databases">
        <title>Luteimonas sp. M1R5S18.</title>
        <authorList>
            <person name="Sun J.-Q."/>
        </authorList>
    </citation>
    <scope>NUCLEOTIDE SEQUENCE [LARGE SCALE GENOMIC DNA]</scope>
    <source>
        <strain evidence="2 3">M1R5S18</strain>
    </source>
</reference>
<evidence type="ECO:0000313" key="3">
    <source>
        <dbReference type="Proteomes" id="UP001156831"/>
    </source>
</evidence>
<feature type="domain" description="ApeI dehydratase-like" evidence="1">
    <location>
        <begin position="2"/>
        <end position="91"/>
    </location>
</feature>
<evidence type="ECO:0000313" key="2">
    <source>
        <dbReference type="EMBL" id="MDH5831043.1"/>
    </source>
</evidence>
<gene>
    <name evidence="2" type="ORF">QFW80_11000</name>
</gene>
<organism evidence="2 3">
    <name type="scientific">Luteimonas rhizosphaericola</name>
    <dbReference type="NCBI Taxonomy" id="3042024"/>
    <lineage>
        <taxon>Bacteria</taxon>
        <taxon>Pseudomonadati</taxon>
        <taxon>Pseudomonadota</taxon>
        <taxon>Gammaproteobacteria</taxon>
        <taxon>Lysobacterales</taxon>
        <taxon>Lysobacteraceae</taxon>
        <taxon>Luteimonas</taxon>
    </lineage>
</organism>
<name>A0ABT6JKS8_9GAMM</name>
<dbReference type="Gene3D" id="3.10.129.10">
    <property type="entry name" value="Hotdog Thioesterase"/>
    <property type="match status" value="1"/>
</dbReference>
<protein>
    <recommendedName>
        <fullName evidence="1">ApeI dehydratase-like domain-containing protein</fullName>
    </recommendedName>
</protein>
<dbReference type="Pfam" id="PF22818">
    <property type="entry name" value="ApeI-like"/>
    <property type="match status" value="1"/>
</dbReference>
<dbReference type="InterPro" id="IPR029069">
    <property type="entry name" value="HotDog_dom_sf"/>
</dbReference>
<evidence type="ECO:0000259" key="1">
    <source>
        <dbReference type="Pfam" id="PF22818"/>
    </source>
</evidence>
<keyword evidence="3" id="KW-1185">Reference proteome</keyword>
<dbReference type="RefSeq" id="WP_280601991.1">
    <property type="nucleotide sequence ID" value="NZ_JARXRN010000025.1"/>
</dbReference>
<dbReference type="Proteomes" id="UP001156831">
    <property type="component" value="Unassembled WGS sequence"/>
</dbReference>
<dbReference type="InterPro" id="IPR054545">
    <property type="entry name" value="ApeI-like"/>
</dbReference>
<dbReference type="SUPFAM" id="SSF54637">
    <property type="entry name" value="Thioesterase/thiol ester dehydrase-isomerase"/>
    <property type="match status" value="1"/>
</dbReference>
<dbReference type="EMBL" id="JARXRN010000025">
    <property type="protein sequence ID" value="MDH5831043.1"/>
    <property type="molecule type" value="Genomic_DNA"/>
</dbReference>